<accession>A0A8T0I6E7</accession>
<reference evidence="1" key="1">
    <citation type="submission" date="2020-06" db="EMBL/GenBank/DDBJ databases">
        <title>WGS assembly of Ceratodon purpureus strain R40.</title>
        <authorList>
            <person name="Carey S.B."/>
            <person name="Jenkins J."/>
            <person name="Shu S."/>
            <person name="Lovell J.T."/>
            <person name="Sreedasyam A."/>
            <person name="Maumus F."/>
            <person name="Tiley G.P."/>
            <person name="Fernandez-Pozo N."/>
            <person name="Barry K."/>
            <person name="Chen C."/>
            <person name="Wang M."/>
            <person name="Lipzen A."/>
            <person name="Daum C."/>
            <person name="Saski C.A."/>
            <person name="Payton A.C."/>
            <person name="Mcbreen J.C."/>
            <person name="Conrad R.E."/>
            <person name="Kollar L.M."/>
            <person name="Olsson S."/>
            <person name="Huttunen S."/>
            <person name="Landis J.B."/>
            <person name="Wickett N.J."/>
            <person name="Johnson M.G."/>
            <person name="Rensing S.A."/>
            <person name="Grimwood J."/>
            <person name="Schmutz J."/>
            <person name="Mcdaniel S.F."/>
        </authorList>
    </citation>
    <scope>NUCLEOTIDE SEQUENCE</scope>
    <source>
        <strain evidence="1">R40</strain>
    </source>
</reference>
<dbReference type="PANTHER" id="PTHR14614">
    <property type="entry name" value="HEPATOCELLULAR CARCINOMA-ASSOCIATED ANTIGEN"/>
    <property type="match status" value="1"/>
</dbReference>
<organism evidence="1 2">
    <name type="scientific">Ceratodon purpureus</name>
    <name type="common">Fire moss</name>
    <name type="synonym">Dicranum purpureum</name>
    <dbReference type="NCBI Taxonomy" id="3225"/>
    <lineage>
        <taxon>Eukaryota</taxon>
        <taxon>Viridiplantae</taxon>
        <taxon>Streptophyta</taxon>
        <taxon>Embryophyta</taxon>
        <taxon>Bryophyta</taxon>
        <taxon>Bryophytina</taxon>
        <taxon>Bryopsida</taxon>
        <taxon>Dicranidae</taxon>
        <taxon>Pseudoditrichales</taxon>
        <taxon>Ditrichaceae</taxon>
        <taxon>Ceratodon</taxon>
    </lineage>
</organism>
<dbReference type="SUPFAM" id="SSF53335">
    <property type="entry name" value="S-adenosyl-L-methionine-dependent methyltransferases"/>
    <property type="match status" value="1"/>
</dbReference>
<evidence type="ECO:0000313" key="1">
    <source>
        <dbReference type="EMBL" id="KAG0578646.1"/>
    </source>
</evidence>
<dbReference type="Pfam" id="PF10294">
    <property type="entry name" value="Methyltransf_16"/>
    <property type="match status" value="1"/>
</dbReference>
<dbReference type="AlphaFoldDB" id="A0A8T0I6E7"/>
<protein>
    <submittedName>
        <fullName evidence="1">Uncharacterized protein</fullName>
    </submittedName>
</protein>
<dbReference type="InterPro" id="IPR019410">
    <property type="entry name" value="Methyltransf_16"/>
</dbReference>
<evidence type="ECO:0000313" key="2">
    <source>
        <dbReference type="Proteomes" id="UP000822688"/>
    </source>
</evidence>
<dbReference type="Proteomes" id="UP000822688">
    <property type="component" value="Chromosome 4"/>
</dbReference>
<comment type="caution">
    <text evidence="1">The sequence shown here is derived from an EMBL/GenBank/DDBJ whole genome shotgun (WGS) entry which is preliminary data.</text>
</comment>
<dbReference type="Gene3D" id="3.40.50.150">
    <property type="entry name" value="Vaccinia Virus protein VP39"/>
    <property type="match status" value="1"/>
</dbReference>
<dbReference type="InterPro" id="IPR029063">
    <property type="entry name" value="SAM-dependent_MTases_sf"/>
</dbReference>
<dbReference type="EMBL" id="CM026424">
    <property type="protein sequence ID" value="KAG0578646.1"/>
    <property type="molecule type" value="Genomic_DNA"/>
</dbReference>
<sequence length="293" mass="32222">MGDAREADGKEEVSDEAEEDVMAYLGAFPAKVKMVEDAAEETLLLWAFQDPVRAKQNSFVSQGSLQLKLDACGQQLHIMQAPSSVNTLGVTGGVMWDSGVVLAKLLEYAADTHGLQLRGKKCVELGAGCGLTGCVAALLGANVTMTDMEDRLRLLQKNVDENSYSLSKAGRASVRELTWGDKPEREIVNPLPDFVVASDVIYNEKVVPELLQTLRELTSPNTTVLLSGELRNDAVLECFFKLALEDFLIGRVLEADLHPDFCSPRVATYVLVKKPESRLVDDNPWTRREPQRV</sequence>
<gene>
    <name evidence="1" type="ORF">KC19_4G039000</name>
</gene>
<dbReference type="CDD" id="cd02440">
    <property type="entry name" value="AdoMet_MTases"/>
    <property type="match status" value="1"/>
</dbReference>
<dbReference type="PANTHER" id="PTHR14614:SF109">
    <property type="entry name" value="RIBOSOMAL LYSINE N-METHYLTRANSFERASE 5"/>
    <property type="match status" value="1"/>
</dbReference>
<name>A0A8T0I6E7_CERPU</name>
<proteinExistence type="predicted"/>
<keyword evidence="2" id="KW-1185">Reference proteome</keyword>